<dbReference type="InterPro" id="IPR024559">
    <property type="entry name" value="DUF3846"/>
</dbReference>
<name>A0A6N8I2H5_9FIRM</name>
<proteinExistence type="predicted"/>
<dbReference type="Pfam" id="PF12957">
    <property type="entry name" value="DUF3846"/>
    <property type="match status" value="1"/>
</dbReference>
<comment type="caution">
    <text evidence="2">The sequence shown here is derived from an EMBL/GenBank/DDBJ whole genome shotgun (WGS) entry which is preliminary data.</text>
</comment>
<keyword evidence="3" id="KW-1185">Reference proteome</keyword>
<dbReference type="AlphaFoldDB" id="A0A6N8I2H5"/>
<feature type="domain" description="DUF3846" evidence="1">
    <location>
        <begin position="26"/>
        <end position="120"/>
    </location>
</feature>
<evidence type="ECO:0000313" key="2">
    <source>
        <dbReference type="EMBL" id="MVB12331.1"/>
    </source>
</evidence>
<organism evidence="2 3">
    <name type="scientific">Caproicibacter fermentans</name>
    <dbReference type="NCBI Taxonomy" id="2576756"/>
    <lineage>
        <taxon>Bacteria</taxon>
        <taxon>Bacillati</taxon>
        <taxon>Bacillota</taxon>
        <taxon>Clostridia</taxon>
        <taxon>Eubacteriales</taxon>
        <taxon>Acutalibacteraceae</taxon>
        <taxon>Caproicibacter</taxon>
    </lineage>
</organism>
<dbReference type="EMBL" id="VWXL01000087">
    <property type="protein sequence ID" value="MVB12331.1"/>
    <property type="molecule type" value="Genomic_DNA"/>
</dbReference>
<sequence length="160" mass="17841">MEKEQKTTDMGEHASELSSVSSREFRVLLVEAEKAPRTAVISNNLDGLQTAVGGMIEIVDLDDKTCLVCNEEGKLLGLQGNRRVGDDIIAGTFFLCGMDDDGNTVSLSDEQITQYSKQFQEPEHYTDEQVQDALYFEVTACDNPDDFMNRMSGDEDDLER</sequence>
<dbReference type="Proteomes" id="UP000469440">
    <property type="component" value="Unassembled WGS sequence"/>
</dbReference>
<evidence type="ECO:0000259" key="1">
    <source>
        <dbReference type="Pfam" id="PF12957"/>
    </source>
</evidence>
<reference evidence="2 3" key="1">
    <citation type="submission" date="2019-09" db="EMBL/GenBank/DDBJ databases">
        <title>Genome sequence of Clostridium sp. EA1.</title>
        <authorList>
            <person name="Poehlein A."/>
            <person name="Bengelsdorf F.R."/>
            <person name="Daniel R."/>
        </authorList>
    </citation>
    <scope>NUCLEOTIDE SEQUENCE [LARGE SCALE GENOMIC DNA]</scope>
    <source>
        <strain evidence="2 3">EA1</strain>
    </source>
</reference>
<dbReference type="RefSeq" id="WP_233452836.1">
    <property type="nucleotide sequence ID" value="NZ_VWXL01000087.1"/>
</dbReference>
<gene>
    <name evidence="2" type="ORF">CAFE_30640</name>
</gene>
<evidence type="ECO:0000313" key="3">
    <source>
        <dbReference type="Proteomes" id="UP000469440"/>
    </source>
</evidence>
<protein>
    <recommendedName>
        <fullName evidence="1">DUF3846 domain-containing protein</fullName>
    </recommendedName>
</protein>
<accession>A0A6N8I2H5</accession>